<evidence type="ECO:0000256" key="9">
    <source>
        <dbReference type="ARBA" id="ARBA00023679"/>
    </source>
</evidence>
<dbReference type="Gene3D" id="1.25.40.20">
    <property type="entry name" value="Ankyrin repeat-containing domain"/>
    <property type="match status" value="1"/>
</dbReference>
<comment type="catalytic activity">
    <reaction evidence="9">
        <text>a 5'-end NAD(+)-phospho-ribonucleoside in mRNA + H2O = a 5'-end phospho-adenosine-phospho-ribonucleoside in mRNA + beta-nicotinamide D-ribonucleotide + 2 H(+)</text>
        <dbReference type="Rhea" id="RHEA:60876"/>
        <dbReference type="Rhea" id="RHEA-COMP:15698"/>
        <dbReference type="Rhea" id="RHEA-COMP:15719"/>
        <dbReference type="ChEBI" id="CHEBI:14649"/>
        <dbReference type="ChEBI" id="CHEBI:15377"/>
        <dbReference type="ChEBI" id="CHEBI:15378"/>
        <dbReference type="ChEBI" id="CHEBI:144029"/>
        <dbReference type="ChEBI" id="CHEBI:144051"/>
    </reaction>
    <physiologicalReaction direction="left-to-right" evidence="9">
        <dbReference type="Rhea" id="RHEA:60877"/>
    </physiologicalReaction>
</comment>
<evidence type="ECO:0000256" key="6">
    <source>
        <dbReference type="ARBA" id="ARBA00022801"/>
    </source>
</evidence>
<proteinExistence type="inferred from homology"/>
<dbReference type="Pfam" id="PF09297">
    <property type="entry name" value="Zn_ribbon_NUD"/>
    <property type="match status" value="1"/>
</dbReference>
<dbReference type="PROSITE" id="PS51462">
    <property type="entry name" value="NUDIX"/>
    <property type="match status" value="1"/>
</dbReference>
<dbReference type="EMBL" id="CAWYQH010000141">
    <property type="protein sequence ID" value="CAK8694442.1"/>
    <property type="molecule type" value="Genomic_DNA"/>
</dbReference>
<evidence type="ECO:0000313" key="13">
    <source>
        <dbReference type="Proteomes" id="UP001642483"/>
    </source>
</evidence>
<dbReference type="SUPFAM" id="SSF48403">
    <property type="entry name" value="Ankyrin repeat"/>
    <property type="match status" value="1"/>
</dbReference>
<comment type="cofactor">
    <cofactor evidence="1">
        <name>Mg(2+)</name>
        <dbReference type="ChEBI" id="CHEBI:18420"/>
    </cofactor>
</comment>
<dbReference type="Pfam" id="PF00023">
    <property type="entry name" value="Ank"/>
    <property type="match status" value="1"/>
</dbReference>
<organism evidence="12 13">
    <name type="scientific">Clavelina lepadiformis</name>
    <name type="common">Light-bulb sea squirt</name>
    <name type="synonym">Ascidia lepadiformis</name>
    <dbReference type="NCBI Taxonomy" id="159417"/>
    <lineage>
        <taxon>Eukaryota</taxon>
        <taxon>Metazoa</taxon>
        <taxon>Chordata</taxon>
        <taxon>Tunicata</taxon>
        <taxon>Ascidiacea</taxon>
        <taxon>Aplousobranchia</taxon>
        <taxon>Clavelinidae</taxon>
        <taxon>Clavelina</taxon>
    </lineage>
</organism>
<evidence type="ECO:0000256" key="5">
    <source>
        <dbReference type="ARBA" id="ARBA00022723"/>
    </source>
</evidence>
<dbReference type="PROSITE" id="PS50088">
    <property type="entry name" value="ANK_REPEAT"/>
    <property type="match status" value="1"/>
</dbReference>
<dbReference type="Gene3D" id="3.90.79.10">
    <property type="entry name" value="Nucleoside Triphosphate Pyrophosphohydrolase"/>
    <property type="match status" value="1"/>
</dbReference>
<protein>
    <recommendedName>
        <fullName evidence="4">NAD(+) diphosphatase</fullName>
        <ecNumber evidence="4">3.6.1.22</ecNumber>
    </recommendedName>
</protein>
<dbReference type="CDD" id="cd03429">
    <property type="entry name" value="NUDIX_NADH_pyrophosphatase_Nudt13"/>
    <property type="match status" value="1"/>
</dbReference>
<evidence type="ECO:0000256" key="8">
    <source>
        <dbReference type="ARBA" id="ARBA00023027"/>
    </source>
</evidence>
<name>A0ABP0GRY5_CLALP</name>
<dbReference type="Gene3D" id="3.90.79.20">
    <property type="match status" value="1"/>
</dbReference>
<dbReference type="InterPro" id="IPR015376">
    <property type="entry name" value="Znr_NADH_PPase"/>
</dbReference>
<dbReference type="InterPro" id="IPR015797">
    <property type="entry name" value="NUDIX_hydrolase-like_dom_sf"/>
</dbReference>
<sequence>MNNLDDDGSDIHATTAETIFKAAGEGNLKQLEDAFAILPSLSKDIPDSRGWTPLMLAARNGHLDVIELLLKNGADPLAMNKNGQTATDVASFWNQNSALNAVRGFLRAKKSPELEFVNYFSHGVVDRQAYKRSDKGHIESVMKSEKSRFVVFGELRLLCAKALPPAKGSRVLYFTWHEMEKVLSLNEEDMERDIIFLGVGDVNKGTLLRETAGTTDDSFAYFAVNFKQVPTQEQFPITHREGEFVGRGYNSGITALQKEESGLVAQARAVLAWHDKYIYCPTCGSKTVMVDSGYKRQCVSSDCPSLNGAHNTCFPRTDPVVIVLVTSKDGNKCLLGRQKRFPPQVYSCLAGFMEPGETIEDAARREVMEEAGVKVGKLEYHSSQPWPFPSNIMIGLIGHAVCDDITVDKVELEDAQWFERAEVAKAVAEGFTRAEGLKVPTPNAIAYQLIKAWLTMTSNL</sequence>
<dbReference type="InterPro" id="IPR036770">
    <property type="entry name" value="Ankyrin_rpt-contain_sf"/>
</dbReference>
<dbReference type="InterPro" id="IPR050241">
    <property type="entry name" value="NAD-cap_RNA_hydrolase_NudC"/>
</dbReference>
<dbReference type="PANTHER" id="PTHR42904">
    <property type="entry name" value="NUDIX HYDROLASE, NUDC SUBFAMILY"/>
    <property type="match status" value="1"/>
</dbReference>
<keyword evidence="10" id="KW-0040">ANK repeat</keyword>
<evidence type="ECO:0000256" key="2">
    <source>
        <dbReference type="ARBA" id="ARBA00001947"/>
    </source>
</evidence>
<keyword evidence="8" id="KW-0520">NAD</keyword>
<evidence type="ECO:0000256" key="10">
    <source>
        <dbReference type="PROSITE-ProRule" id="PRU00023"/>
    </source>
</evidence>
<dbReference type="PROSITE" id="PS50297">
    <property type="entry name" value="ANK_REP_REGION"/>
    <property type="match status" value="1"/>
</dbReference>
<feature type="repeat" description="ANK" evidence="10">
    <location>
        <begin position="49"/>
        <end position="81"/>
    </location>
</feature>
<gene>
    <name evidence="12" type="ORF">CVLEPA_LOCUS27813</name>
</gene>
<keyword evidence="7" id="KW-0460">Magnesium</keyword>
<evidence type="ECO:0000256" key="4">
    <source>
        <dbReference type="ARBA" id="ARBA00012381"/>
    </source>
</evidence>
<comment type="cofactor">
    <cofactor evidence="2">
        <name>Zn(2+)</name>
        <dbReference type="ChEBI" id="CHEBI:29105"/>
    </cofactor>
</comment>
<accession>A0ABP0GRY5</accession>
<dbReference type="InterPro" id="IPR000086">
    <property type="entry name" value="NUDIX_hydrolase_dom"/>
</dbReference>
<evidence type="ECO:0000256" key="7">
    <source>
        <dbReference type="ARBA" id="ARBA00022842"/>
    </source>
</evidence>
<comment type="similarity">
    <text evidence="3">Belongs to the Nudix hydrolase family. NudC subfamily.</text>
</comment>
<evidence type="ECO:0000259" key="11">
    <source>
        <dbReference type="PROSITE" id="PS51462"/>
    </source>
</evidence>
<dbReference type="PANTHER" id="PTHR42904:SF6">
    <property type="entry name" value="NAD-CAPPED RNA HYDROLASE NUDT12"/>
    <property type="match status" value="1"/>
</dbReference>
<dbReference type="InterPro" id="IPR002110">
    <property type="entry name" value="Ankyrin_rpt"/>
</dbReference>
<reference evidence="12 13" key="1">
    <citation type="submission" date="2024-02" db="EMBL/GenBank/DDBJ databases">
        <authorList>
            <person name="Daric V."/>
            <person name="Darras S."/>
        </authorList>
    </citation>
    <scope>NUCLEOTIDE SEQUENCE [LARGE SCALE GENOMIC DNA]</scope>
</reference>
<dbReference type="SMART" id="SM00248">
    <property type="entry name" value="ANK"/>
    <property type="match status" value="1"/>
</dbReference>
<dbReference type="Proteomes" id="UP001642483">
    <property type="component" value="Unassembled WGS sequence"/>
</dbReference>
<keyword evidence="5" id="KW-0479">Metal-binding</keyword>
<keyword evidence="13" id="KW-1185">Reference proteome</keyword>
<dbReference type="InterPro" id="IPR049734">
    <property type="entry name" value="NudC-like_C"/>
</dbReference>
<dbReference type="NCBIfam" id="NF001299">
    <property type="entry name" value="PRK00241.1"/>
    <property type="match status" value="1"/>
</dbReference>
<evidence type="ECO:0000256" key="1">
    <source>
        <dbReference type="ARBA" id="ARBA00001946"/>
    </source>
</evidence>
<dbReference type="SUPFAM" id="SSF55811">
    <property type="entry name" value="Nudix"/>
    <property type="match status" value="1"/>
</dbReference>
<dbReference type="EC" id="3.6.1.22" evidence="4"/>
<evidence type="ECO:0000256" key="3">
    <source>
        <dbReference type="ARBA" id="ARBA00009595"/>
    </source>
</evidence>
<comment type="caution">
    <text evidence="12">The sequence shown here is derived from an EMBL/GenBank/DDBJ whole genome shotgun (WGS) entry which is preliminary data.</text>
</comment>
<evidence type="ECO:0000313" key="12">
    <source>
        <dbReference type="EMBL" id="CAK8694442.1"/>
    </source>
</evidence>
<dbReference type="PROSITE" id="PS00893">
    <property type="entry name" value="NUDIX_BOX"/>
    <property type="match status" value="1"/>
</dbReference>
<dbReference type="InterPro" id="IPR020084">
    <property type="entry name" value="NUDIX_hydrolase_CS"/>
</dbReference>
<feature type="domain" description="Nudix hydrolase" evidence="11">
    <location>
        <begin position="315"/>
        <end position="441"/>
    </location>
</feature>
<dbReference type="Pfam" id="PF00293">
    <property type="entry name" value="NUDIX"/>
    <property type="match status" value="1"/>
</dbReference>
<keyword evidence="6" id="KW-0378">Hydrolase</keyword>